<evidence type="ECO:0000313" key="12">
    <source>
        <dbReference type="EMBL" id="KAK7843884.1"/>
    </source>
</evidence>
<dbReference type="AlphaFoldDB" id="A0AAW0KZ27"/>
<keyword evidence="7" id="KW-0249">Electron transport</keyword>
<evidence type="ECO:0000256" key="8">
    <source>
        <dbReference type="ARBA" id="ARBA00022989"/>
    </source>
</evidence>
<gene>
    <name evidence="12" type="primary">CYB561C</name>
    <name evidence="12" type="ORF">CFP56_011852</name>
</gene>
<proteinExistence type="predicted"/>
<evidence type="ECO:0000256" key="7">
    <source>
        <dbReference type="ARBA" id="ARBA00022982"/>
    </source>
</evidence>
<dbReference type="InterPro" id="IPR043205">
    <property type="entry name" value="CYB561/CYBRD1-like"/>
</dbReference>
<dbReference type="Pfam" id="PF03188">
    <property type="entry name" value="Cytochrom_B561"/>
    <property type="match status" value="1"/>
</dbReference>
<dbReference type="PANTHER" id="PTHR10106">
    <property type="entry name" value="CYTOCHROME B561-RELATED"/>
    <property type="match status" value="1"/>
</dbReference>
<name>A0AAW0KZ27_QUESU</name>
<evidence type="ECO:0000256" key="9">
    <source>
        <dbReference type="ARBA" id="ARBA00023004"/>
    </source>
</evidence>
<protein>
    <submittedName>
        <fullName evidence="12">Transmembrane ascorbate ferrireductase 3</fullName>
    </submittedName>
</protein>
<keyword evidence="6" id="KW-0479">Metal-binding</keyword>
<comment type="cofactor">
    <cofactor evidence="1">
        <name>heme b</name>
        <dbReference type="ChEBI" id="CHEBI:60344"/>
    </cofactor>
</comment>
<dbReference type="EMBL" id="PKMF04000195">
    <property type="protein sequence ID" value="KAK7843884.1"/>
    <property type="molecule type" value="Genomic_DNA"/>
</dbReference>
<accession>A0AAW0KZ27</accession>
<dbReference type="SMART" id="SM00665">
    <property type="entry name" value="B561"/>
    <property type="match status" value="1"/>
</dbReference>
<keyword evidence="9" id="KW-0408">Iron</keyword>
<evidence type="ECO:0000256" key="3">
    <source>
        <dbReference type="ARBA" id="ARBA00022448"/>
    </source>
</evidence>
<evidence type="ECO:0000256" key="10">
    <source>
        <dbReference type="ARBA" id="ARBA00023136"/>
    </source>
</evidence>
<evidence type="ECO:0000256" key="4">
    <source>
        <dbReference type="ARBA" id="ARBA00022617"/>
    </source>
</evidence>
<comment type="subcellular location">
    <subcellularLocation>
        <location evidence="2">Membrane</location>
        <topology evidence="2">Multi-pass membrane protein</topology>
    </subcellularLocation>
</comment>
<reference evidence="12 13" key="1">
    <citation type="journal article" date="2018" name="Sci. Data">
        <title>The draft genome sequence of cork oak.</title>
        <authorList>
            <person name="Ramos A.M."/>
            <person name="Usie A."/>
            <person name="Barbosa P."/>
            <person name="Barros P.M."/>
            <person name="Capote T."/>
            <person name="Chaves I."/>
            <person name="Simoes F."/>
            <person name="Abreu I."/>
            <person name="Carrasquinho I."/>
            <person name="Faro C."/>
            <person name="Guimaraes J.B."/>
            <person name="Mendonca D."/>
            <person name="Nobrega F."/>
            <person name="Rodrigues L."/>
            <person name="Saibo N.J.M."/>
            <person name="Varela M.C."/>
            <person name="Egas C."/>
            <person name="Matos J."/>
            <person name="Miguel C.M."/>
            <person name="Oliveira M.M."/>
            <person name="Ricardo C.P."/>
            <person name="Goncalves S."/>
        </authorList>
    </citation>
    <scope>NUCLEOTIDE SEQUENCE [LARGE SCALE GENOMIC DNA]</scope>
    <source>
        <strain evidence="13">cv. HL8</strain>
    </source>
</reference>
<keyword evidence="8" id="KW-1133">Transmembrane helix</keyword>
<dbReference type="GO" id="GO:0016020">
    <property type="term" value="C:membrane"/>
    <property type="evidence" value="ECO:0007669"/>
    <property type="project" value="UniProtKB-SubCell"/>
</dbReference>
<evidence type="ECO:0000256" key="2">
    <source>
        <dbReference type="ARBA" id="ARBA00004141"/>
    </source>
</evidence>
<organism evidence="12 13">
    <name type="scientific">Quercus suber</name>
    <name type="common">Cork oak</name>
    <dbReference type="NCBI Taxonomy" id="58331"/>
    <lineage>
        <taxon>Eukaryota</taxon>
        <taxon>Viridiplantae</taxon>
        <taxon>Streptophyta</taxon>
        <taxon>Embryophyta</taxon>
        <taxon>Tracheophyta</taxon>
        <taxon>Spermatophyta</taxon>
        <taxon>Magnoliopsida</taxon>
        <taxon>eudicotyledons</taxon>
        <taxon>Gunneridae</taxon>
        <taxon>Pentapetalae</taxon>
        <taxon>rosids</taxon>
        <taxon>fabids</taxon>
        <taxon>Fagales</taxon>
        <taxon>Fagaceae</taxon>
        <taxon>Quercus</taxon>
    </lineage>
</organism>
<keyword evidence="13" id="KW-1185">Reference proteome</keyword>
<evidence type="ECO:0000259" key="11">
    <source>
        <dbReference type="PROSITE" id="PS50939"/>
    </source>
</evidence>
<evidence type="ECO:0000256" key="5">
    <source>
        <dbReference type="ARBA" id="ARBA00022692"/>
    </source>
</evidence>
<dbReference type="Proteomes" id="UP000237347">
    <property type="component" value="Unassembled WGS sequence"/>
</dbReference>
<keyword evidence="4" id="KW-0349">Heme</keyword>
<sequence length="175" mass="20053">MDRRSEYYSAASRLTYVAHFFGLTALILILIWLLHYRGGLNYESNNPDLVFNVHPFLMFFSLIFLGGEAMMAYKTVRATHGVRKSVHMLVHLLAIVLAIVGISAAFKYHDMIYKEDVYSLHSWIGITTICMFCLQLSPHQHESRLLNFTGLAILFFGIFVDLSVALGYYTFYSGY</sequence>
<dbReference type="Gene3D" id="1.20.120.1770">
    <property type="match status" value="1"/>
</dbReference>
<dbReference type="PROSITE" id="PS50939">
    <property type="entry name" value="CYTOCHROME_B561"/>
    <property type="match status" value="1"/>
</dbReference>
<evidence type="ECO:0000313" key="13">
    <source>
        <dbReference type="Proteomes" id="UP000237347"/>
    </source>
</evidence>
<keyword evidence="3" id="KW-0813">Transport</keyword>
<keyword evidence="5 12" id="KW-0812">Transmembrane</keyword>
<dbReference type="GO" id="GO:0046872">
    <property type="term" value="F:metal ion binding"/>
    <property type="evidence" value="ECO:0007669"/>
    <property type="project" value="UniProtKB-KW"/>
</dbReference>
<comment type="caution">
    <text evidence="12">The sequence shown here is derived from an EMBL/GenBank/DDBJ whole genome shotgun (WGS) entry which is preliminary data.</text>
</comment>
<dbReference type="GO" id="GO:0016491">
    <property type="term" value="F:oxidoreductase activity"/>
    <property type="evidence" value="ECO:0007669"/>
    <property type="project" value="InterPro"/>
</dbReference>
<keyword evidence="10" id="KW-0472">Membrane</keyword>
<dbReference type="InterPro" id="IPR006593">
    <property type="entry name" value="Cyt_b561/ferric_Rdtase_TM"/>
</dbReference>
<dbReference type="PANTHER" id="PTHR10106:SF15">
    <property type="entry name" value="TRANSMEMBRANE ASCORBATE FERRIREDUCTASE 3-RELATED"/>
    <property type="match status" value="1"/>
</dbReference>
<evidence type="ECO:0000256" key="6">
    <source>
        <dbReference type="ARBA" id="ARBA00022723"/>
    </source>
</evidence>
<feature type="domain" description="Cytochrome b561" evidence="11">
    <location>
        <begin position="17"/>
        <end position="175"/>
    </location>
</feature>
<evidence type="ECO:0000256" key="1">
    <source>
        <dbReference type="ARBA" id="ARBA00001970"/>
    </source>
</evidence>